<dbReference type="Proteomes" id="UP001293718">
    <property type="component" value="Unassembled WGS sequence"/>
</dbReference>
<dbReference type="InterPro" id="IPR003018">
    <property type="entry name" value="GAF"/>
</dbReference>
<dbReference type="EMBL" id="JAXOJX010000069">
    <property type="protein sequence ID" value="MDZ5460430.1"/>
    <property type="molecule type" value="Genomic_DNA"/>
</dbReference>
<proteinExistence type="predicted"/>
<comment type="caution">
    <text evidence="2">The sequence shown here is derived from an EMBL/GenBank/DDBJ whole genome shotgun (WGS) entry which is preliminary data.</text>
</comment>
<dbReference type="SMART" id="SM00065">
    <property type="entry name" value="GAF"/>
    <property type="match status" value="1"/>
</dbReference>
<evidence type="ECO:0000259" key="1">
    <source>
        <dbReference type="SMART" id="SM00065"/>
    </source>
</evidence>
<dbReference type="SUPFAM" id="SSF55781">
    <property type="entry name" value="GAF domain-like"/>
    <property type="match status" value="1"/>
</dbReference>
<organism evidence="2 3">
    <name type="scientific">Azohydromonas lata</name>
    <dbReference type="NCBI Taxonomy" id="45677"/>
    <lineage>
        <taxon>Bacteria</taxon>
        <taxon>Pseudomonadati</taxon>
        <taxon>Pseudomonadota</taxon>
        <taxon>Betaproteobacteria</taxon>
        <taxon>Burkholderiales</taxon>
        <taxon>Sphaerotilaceae</taxon>
        <taxon>Azohydromonas</taxon>
    </lineage>
</organism>
<gene>
    <name evidence="2" type="ORF">SM757_28000</name>
</gene>
<dbReference type="Gene3D" id="3.30.450.40">
    <property type="match status" value="1"/>
</dbReference>
<reference evidence="2 3" key="1">
    <citation type="submission" date="2023-11" db="EMBL/GenBank/DDBJ databases">
        <title>Draft genome of Azohydromonas lata strain H1 (DSM1123), a polyhydroxyalkanoate producer.</title>
        <authorList>
            <person name="Traversa D."/>
            <person name="D'Addabbo P."/>
            <person name="Pazzani C."/>
            <person name="Manzari C."/>
            <person name="Chiara M."/>
            <person name="Scrascia M."/>
        </authorList>
    </citation>
    <scope>NUCLEOTIDE SEQUENCE [LARGE SCALE GENOMIC DNA]</scope>
    <source>
        <strain evidence="2 3">H1</strain>
    </source>
</reference>
<dbReference type="Pfam" id="PF01590">
    <property type="entry name" value="GAF"/>
    <property type="match status" value="1"/>
</dbReference>
<evidence type="ECO:0000313" key="3">
    <source>
        <dbReference type="Proteomes" id="UP001293718"/>
    </source>
</evidence>
<accession>A0ABU5ING6</accession>
<dbReference type="PANTHER" id="PTHR43102">
    <property type="entry name" value="SLR1143 PROTEIN"/>
    <property type="match status" value="1"/>
</dbReference>
<evidence type="ECO:0000313" key="2">
    <source>
        <dbReference type="EMBL" id="MDZ5460430.1"/>
    </source>
</evidence>
<dbReference type="RefSeq" id="WP_322467884.1">
    <property type="nucleotide sequence ID" value="NZ_JAXOJX010000069.1"/>
</dbReference>
<protein>
    <submittedName>
        <fullName evidence="2">GAF domain-containing protein</fullName>
    </submittedName>
</protein>
<sequence>MQRPPKVPDEDARLKALHAMRLLDTPAEKRFDWLVEYAARELRMPMSLISLVDGHRQWFKARVGLDVSETACDVAFCAHAIASDEIFIVEDATRDPRFADNPLVTGEPRIRFYAGAPLKSPDGHRIGTICVLDTQPRRLEPQELAILDALRAVFNADVRMKRGRLGSGQEQAAGG</sequence>
<dbReference type="PANTHER" id="PTHR43102:SF2">
    <property type="entry name" value="GAF DOMAIN-CONTAINING PROTEIN"/>
    <property type="match status" value="1"/>
</dbReference>
<name>A0ABU5ING6_9BURK</name>
<keyword evidence="3" id="KW-1185">Reference proteome</keyword>
<feature type="domain" description="GAF" evidence="1">
    <location>
        <begin position="26"/>
        <end position="159"/>
    </location>
</feature>
<dbReference type="InterPro" id="IPR029016">
    <property type="entry name" value="GAF-like_dom_sf"/>
</dbReference>